<dbReference type="EMBL" id="MU006312">
    <property type="protein sequence ID" value="KAF2849353.1"/>
    <property type="molecule type" value="Genomic_DNA"/>
</dbReference>
<keyword evidence="1" id="KW-0472">Membrane</keyword>
<evidence type="ECO:0000313" key="3">
    <source>
        <dbReference type="Proteomes" id="UP000799423"/>
    </source>
</evidence>
<gene>
    <name evidence="2" type="ORF">T440DRAFT_134760</name>
</gene>
<evidence type="ECO:0000313" key="2">
    <source>
        <dbReference type="EMBL" id="KAF2849353.1"/>
    </source>
</evidence>
<sequence>MVEREEKNRVDKRLHRFSFSPSVCLSVFFLHRGCYHRTLCAQSLFSTTASGFLGLAFMLRWLLKSHIPCRWTEMVLHGRST</sequence>
<dbReference type="Proteomes" id="UP000799423">
    <property type="component" value="Unassembled WGS sequence"/>
</dbReference>
<feature type="transmembrane region" description="Helical" evidence="1">
    <location>
        <begin position="43"/>
        <end position="63"/>
    </location>
</feature>
<feature type="transmembrane region" description="Helical" evidence="1">
    <location>
        <begin position="14"/>
        <end position="31"/>
    </location>
</feature>
<reference evidence="2" key="1">
    <citation type="submission" date="2020-01" db="EMBL/GenBank/DDBJ databases">
        <authorList>
            <consortium name="DOE Joint Genome Institute"/>
            <person name="Haridas S."/>
            <person name="Albert R."/>
            <person name="Binder M."/>
            <person name="Bloem J."/>
            <person name="Labutti K."/>
            <person name="Salamov A."/>
            <person name="Andreopoulos B."/>
            <person name="Baker S.E."/>
            <person name="Barry K."/>
            <person name="Bills G."/>
            <person name="Bluhm B.H."/>
            <person name="Cannon C."/>
            <person name="Castanera R."/>
            <person name="Culley D.E."/>
            <person name="Daum C."/>
            <person name="Ezra D."/>
            <person name="Gonzalez J.B."/>
            <person name="Henrissat B."/>
            <person name="Kuo A."/>
            <person name="Liang C."/>
            <person name="Lipzen A."/>
            <person name="Lutzoni F."/>
            <person name="Magnuson J."/>
            <person name="Mondo S."/>
            <person name="Nolan M."/>
            <person name="Ohm R."/>
            <person name="Pangilinan J."/>
            <person name="Park H.-J."/>
            <person name="Ramirez L."/>
            <person name="Alfaro M."/>
            <person name="Sun H."/>
            <person name="Tritt A."/>
            <person name="Yoshinaga Y."/>
            <person name="Zwiers L.-H."/>
            <person name="Turgeon B.G."/>
            <person name="Goodwin S.B."/>
            <person name="Spatafora J.W."/>
            <person name="Crous P.W."/>
            <person name="Grigoriev I.V."/>
        </authorList>
    </citation>
    <scope>NUCLEOTIDE SEQUENCE</scope>
    <source>
        <strain evidence="2">IPT5</strain>
    </source>
</reference>
<keyword evidence="1" id="KW-1133">Transmembrane helix</keyword>
<accession>A0A6A7B243</accession>
<protein>
    <recommendedName>
        <fullName evidence="4">Transmembrane protein</fullName>
    </recommendedName>
</protein>
<organism evidence="2 3">
    <name type="scientific">Plenodomus tracheiphilus IPT5</name>
    <dbReference type="NCBI Taxonomy" id="1408161"/>
    <lineage>
        <taxon>Eukaryota</taxon>
        <taxon>Fungi</taxon>
        <taxon>Dikarya</taxon>
        <taxon>Ascomycota</taxon>
        <taxon>Pezizomycotina</taxon>
        <taxon>Dothideomycetes</taxon>
        <taxon>Pleosporomycetidae</taxon>
        <taxon>Pleosporales</taxon>
        <taxon>Pleosporineae</taxon>
        <taxon>Leptosphaeriaceae</taxon>
        <taxon>Plenodomus</taxon>
    </lineage>
</organism>
<dbReference type="AlphaFoldDB" id="A0A6A7B243"/>
<evidence type="ECO:0000256" key="1">
    <source>
        <dbReference type="SAM" id="Phobius"/>
    </source>
</evidence>
<keyword evidence="3" id="KW-1185">Reference proteome</keyword>
<keyword evidence="1" id="KW-0812">Transmembrane</keyword>
<proteinExistence type="predicted"/>
<evidence type="ECO:0008006" key="4">
    <source>
        <dbReference type="Google" id="ProtNLM"/>
    </source>
</evidence>
<name>A0A6A7B243_9PLEO</name>